<dbReference type="KEGG" id="pact:CA264_20010"/>
<gene>
    <name evidence="2" type="ORF">CA264_20010</name>
</gene>
<protein>
    <submittedName>
        <fullName evidence="2">Gliding motility lipoprotein GldH</fullName>
    </submittedName>
</protein>
<evidence type="ECO:0000256" key="1">
    <source>
        <dbReference type="SAM" id="SignalP"/>
    </source>
</evidence>
<dbReference type="OrthoDB" id="982482at2"/>
<reference evidence="3" key="1">
    <citation type="submission" date="2017-05" db="EMBL/GenBank/DDBJ databases">
        <authorList>
            <person name="Ray J."/>
            <person name="Price M."/>
            <person name="Deutschbauer A."/>
        </authorList>
    </citation>
    <scope>NUCLEOTIDE SEQUENCE [LARGE SCALE GENOMIC DNA]</scope>
    <source>
        <strain evidence="3">DSM 19842</strain>
    </source>
</reference>
<dbReference type="AlphaFoldDB" id="A0A1X9YX67"/>
<evidence type="ECO:0000313" key="2">
    <source>
        <dbReference type="EMBL" id="ARS37527.1"/>
    </source>
</evidence>
<feature type="chain" id="PRO_5011011710" evidence="1">
    <location>
        <begin position="25"/>
        <end position="161"/>
    </location>
</feature>
<dbReference type="InterPro" id="IPR020018">
    <property type="entry name" value="Motility-assoc_lipoprot_GldH"/>
</dbReference>
<name>A0A1X9YX67_9BACT</name>
<keyword evidence="3" id="KW-1185">Reference proteome</keyword>
<organism evidence="2 3">
    <name type="scientific">Pontibacter actiniarum</name>
    <dbReference type="NCBI Taxonomy" id="323450"/>
    <lineage>
        <taxon>Bacteria</taxon>
        <taxon>Pseudomonadati</taxon>
        <taxon>Bacteroidota</taxon>
        <taxon>Cytophagia</taxon>
        <taxon>Cytophagales</taxon>
        <taxon>Hymenobacteraceae</taxon>
        <taxon>Pontibacter</taxon>
    </lineage>
</organism>
<keyword evidence="1" id="KW-0732">Signal</keyword>
<dbReference type="STRING" id="709015.GCA_000472485_04038"/>
<accession>A0A1X9YX67</accession>
<feature type="signal peptide" evidence="1">
    <location>
        <begin position="1"/>
        <end position="24"/>
    </location>
</feature>
<dbReference type="Proteomes" id="UP000266292">
    <property type="component" value="Chromosome"/>
</dbReference>
<dbReference type="RefSeq" id="WP_025609192.1">
    <property type="nucleotide sequence ID" value="NZ_CP021235.1"/>
</dbReference>
<sequence>MHRLLGMWAAAVLLLLASCDPARVYEQNVDLPEGSWQIDNAPVFEFEIQDTTQAYDVFFNIRYNLQYDYYNLYLRHQLIGPDSTQLSAKLHEVLLMDSKTGKPLGDGSSDIYDLQALALDNVTFSKPGTYKLKLTQYMRRDPLPHIMAVGIRVAKDSASAK</sequence>
<evidence type="ECO:0000313" key="3">
    <source>
        <dbReference type="Proteomes" id="UP000266292"/>
    </source>
</evidence>
<keyword evidence="2" id="KW-0449">Lipoprotein</keyword>
<dbReference type="EMBL" id="CP021235">
    <property type="protein sequence ID" value="ARS37527.1"/>
    <property type="molecule type" value="Genomic_DNA"/>
</dbReference>
<proteinExistence type="predicted"/>
<dbReference type="Pfam" id="PF14109">
    <property type="entry name" value="GldH_lipo"/>
    <property type="match status" value="1"/>
</dbReference>
<dbReference type="NCBIfam" id="TIGR03511">
    <property type="entry name" value="GldH_lipo"/>
    <property type="match status" value="1"/>
</dbReference>
<dbReference type="PROSITE" id="PS51257">
    <property type="entry name" value="PROKAR_LIPOPROTEIN"/>
    <property type="match status" value="1"/>
</dbReference>